<sequence length="162" mass="18377">MFHGSLNTNISRLQFSAKELMVTACISFTGKYVPDTVNAVIHIEVDPEHNRAQFMEGNAVMQYNHNLTHGSSFCKDHEIVINSDADMNDFSKPLKLTMKCHLVEEKCHKRGGKEEKFNKFCPVVDPTSPFKTTVLLPYVTGCSDDDLCRTDIKTEMEVMELE</sequence>
<dbReference type="AlphaFoldDB" id="A0A8K0KE30"/>
<dbReference type="InterPro" id="IPR032695">
    <property type="entry name" value="Integrin_dom_sf"/>
</dbReference>
<dbReference type="OrthoDB" id="5573735at2759"/>
<dbReference type="Proteomes" id="UP000792457">
    <property type="component" value="Unassembled WGS sequence"/>
</dbReference>
<keyword evidence="2" id="KW-0401">Integrin</keyword>
<accession>A0A8K0KE30</accession>
<name>A0A8K0KE30_LADFU</name>
<dbReference type="InterPro" id="IPR013649">
    <property type="entry name" value="Integrin_alpha_Ig-like_1"/>
</dbReference>
<organism evidence="6 7">
    <name type="scientific">Ladona fulva</name>
    <name type="common">Scarce chaser dragonfly</name>
    <name type="synonym">Libellula fulva</name>
    <dbReference type="NCBI Taxonomy" id="123851"/>
    <lineage>
        <taxon>Eukaryota</taxon>
        <taxon>Metazoa</taxon>
        <taxon>Ecdysozoa</taxon>
        <taxon>Arthropoda</taxon>
        <taxon>Hexapoda</taxon>
        <taxon>Insecta</taxon>
        <taxon>Pterygota</taxon>
        <taxon>Palaeoptera</taxon>
        <taxon>Odonata</taxon>
        <taxon>Epiprocta</taxon>
        <taxon>Anisoptera</taxon>
        <taxon>Libelluloidea</taxon>
        <taxon>Libellulidae</taxon>
        <taxon>Ladona</taxon>
    </lineage>
</organism>
<evidence type="ECO:0000256" key="3">
    <source>
        <dbReference type="ARBA" id="ARBA00023136"/>
    </source>
</evidence>
<evidence type="ECO:0000256" key="1">
    <source>
        <dbReference type="ARBA" id="ARBA00004479"/>
    </source>
</evidence>
<dbReference type="GO" id="GO:0007229">
    <property type="term" value="P:integrin-mediated signaling pathway"/>
    <property type="evidence" value="ECO:0007669"/>
    <property type="project" value="UniProtKB-KW"/>
</dbReference>
<comment type="subcellular location">
    <subcellularLocation>
        <location evidence="1">Membrane</location>
        <topology evidence="1">Single-pass type I membrane protein</topology>
    </subcellularLocation>
</comment>
<dbReference type="EMBL" id="KZ308693">
    <property type="protein sequence ID" value="KAG8233200.1"/>
    <property type="molecule type" value="Genomic_DNA"/>
</dbReference>
<keyword evidence="4" id="KW-0325">Glycoprotein</keyword>
<dbReference type="SUPFAM" id="SSF69179">
    <property type="entry name" value="Integrin domains"/>
    <property type="match status" value="1"/>
</dbReference>
<dbReference type="Pfam" id="PF08441">
    <property type="entry name" value="Integrin_A_Ig_1"/>
    <property type="match status" value="1"/>
</dbReference>
<gene>
    <name evidence="6" type="ORF">J437_LFUL008963</name>
</gene>
<protein>
    <recommendedName>
        <fullName evidence="5">Integrin alpha first immunoglubulin-like domain-containing protein</fullName>
    </recommendedName>
</protein>
<comment type="caution">
    <text evidence="6">The sequence shown here is derived from an EMBL/GenBank/DDBJ whole genome shotgun (WGS) entry which is preliminary data.</text>
</comment>
<keyword evidence="7" id="KW-1185">Reference proteome</keyword>
<evidence type="ECO:0000313" key="6">
    <source>
        <dbReference type="EMBL" id="KAG8233200.1"/>
    </source>
</evidence>
<dbReference type="GO" id="GO:0016020">
    <property type="term" value="C:membrane"/>
    <property type="evidence" value="ECO:0007669"/>
    <property type="project" value="UniProtKB-SubCell"/>
</dbReference>
<evidence type="ECO:0000256" key="4">
    <source>
        <dbReference type="ARBA" id="ARBA00023180"/>
    </source>
</evidence>
<dbReference type="Gene3D" id="2.60.40.1460">
    <property type="entry name" value="Integrin domains. Chain A, domain 2"/>
    <property type="match status" value="1"/>
</dbReference>
<evidence type="ECO:0000259" key="5">
    <source>
        <dbReference type="Pfam" id="PF08441"/>
    </source>
</evidence>
<dbReference type="GO" id="GO:0007157">
    <property type="term" value="P:heterophilic cell-cell adhesion via plasma membrane cell adhesion molecules"/>
    <property type="evidence" value="ECO:0007669"/>
    <property type="project" value="UniProtKB-ARBA"/>
</dbReference>
<reference evidence="6" key="1">
    <citation type="submission" date="2013-04" db="EMBL/GenBank/DDBJ databases">
        <authorList>
            <person name="Qu J."/>
            <person name="Murali S.C."/>
            <person name="Bandaranaike D."/>
            <person name="Bellair M."/>
            <person name="Blankenburg K."/>
            <person name="Chao H."/>
            <person name="Dinh H."/>
            <person name="Doddapaneni H."/>
            <person name="Downs B."/>
            <person name="Dugan-Rocha S."/>
            <person name="Elkadiri S."/>
            <person name="Gnanaolivu R.D."/>
            <person name="Hernandez B."/>
            <person name="Javaid M."/>
            <person name="Jayaseelan J.C."/>
            <person name="Lee S."/>
            <person name="Li M."/>
            <person name="Ming W."/>
            <person name="Munidasa M."/>
            <person name="Muniz J."/>
            <person name="Nguyen L."/>
            <person name="Ongeri F."/>
            <person name="Osuji N."/>
            <person name="Pu L.-L."/>
            <person name="Puazo M."/>
            <person name="Qu C."/>
            <person name="Quiroz J."/>
            <person name="Raj R."/>
            <person name="Weissenberger G."/>
            <person name="Xin Y."/>
            <person name="Zou X."/>
            <person name="Han Y."/>
            <person name="Richards S."/>
            <person name="Worley K."/>
            <person name="Muzny D."/>
            <person name="Gibbs R."/>
        </authorList>
    </citation>
    <scope>NUCLEOTIDE SEQUENCE</scope>
    <source>
        <strain evidence="6">Sampled in the wild</strain>
    </source>
</reference>
<evidence type="ECO:0000256" key="2">
    <source>
        <dbReference type="ARBA" id="ARBA00023037"/>
    </source>
</evidence>
<feature type="domain" description="Integrin alpha first immunoglubulin-like" evidence="5">
    <location>
        <begin position="21"/>
        <end position="126"/>
    </location>
</feature>
<proteinExistence type="predicted"/>
<reference evidence="6" key="2">
    <citation type="submission" date="2017-10" db="EMBL/GenBank/DDBJ databases">
        <title>Ladona fulva Genome sequencing and assembly.</title>
        <authorList>
            <person name="Murali S."/>
            <person name="Richards S."/>
            <person name="Bandaranaike D."/>
            <person name="Bellair M."/>
            <person name="Blankenburg K."/>
            <person name="Chao H."/>
            <person name="Dinh H."/>
            <person name="Doddapaneni H."/>
            <person name="Dugan-Rocha S."/>
            <person name="Elkadiri S."/>
            <person name="Gnanaolivu R."/>
            <person name="Hernandez B."/>
            <person name="Skinner E."/>
            <person name="Javaid M."/>
            <person name="Lee S."/>
            <person name="Li M."/>
            <person name="Ming W."/>
            <person name="Munidasa M."/>
            <person name="Muniz J."/>
            <person name="Nguyen L."/>
            <person name="Hughes D."/>
            <person name="Osuji N."/>
            <person name="Pu L.-L."/>
            <person name="Puazo M."/>
            <person name="Qu C."/>
            <person name="Quiroz J."/>
            <person name="Raj R."/>
            <person name="Weissenberger G."/>
            <person name="Xin Y."/>
            <person name="Zou X."/>
            <person name="Han Y."/>
            <person name="Worley K."/>
            <person name="Muzny D."/>
            <person name="Gibbs R."/>
        </authorList>
    </citation>
    <scope>NUCLEOTIDE SEQUENCE</scope>
    <source>
        <strain evidence="6">Sampled in the wild</strain>
    </source>
</reference>
<keyword evidence="3" id="KW-0472">Membrane</keyword>
<evidence type="ECO:0000313" key="7">
    <source>
        <dbReference type="Proteomes" id="UP000792457"/>
    </source>
</evidence>